<dbReference type="EMBL" id="QEKY01000003">
    <property type="protein sequence ID" value="PVZ13390.1"/>
    <property type="molecule type" value="Genomic_DNA"/>
</dbReference>
<gene>
    <name evidence="7" type="ORF">C7382_10385</name>
</gene>
<keyword evidence="2 4" id="KW-0378">Hydrolase</keyword>
<evidence type="ECO:0000256" key="5">
    <source>
        <dbReference type="PIRSR" id="PIRSR005700-1"/>
    </source>
</evidence>
<keyword evidence="8" id="KW-1185">Reference proteome</keyword>
<dbReference type="InterPro" id="IPR004134">
    <property type="entry name" value="Peptidase_C1B"/>
</dbReference>
<dbReference type="GO" id="GO:0005737">
    <property type="term" value="C:cytoplasm"/>
    <property type="evidence" value="ECO:0007669"/>
    <property type="project" value="TreeGrafter"/>
</dbReference>
<evidence type="ECO:0000313" key="7">
    <source>
        <dbReference type="EMBL" id="PVZ13390.1"/>
    </source>
</evidence>
<dbReference type="GO" id="GO:0070005">
    <property type="term" value="F:cysteine-type aminopeptidase activity"/>
    <property type="evidence" value="ECO:0007669"/>
    <property type="project" value="InterPro"/>
</dbReference>
<comment type="similarity">
    <text evidence="4">Belongs to the peptidase C1 family.</text>
</comment>
<reference evidence="7 8" key="1">
    <citation type="submission" date="2018-04" db="EMBL/GenBank/DDBJ databases">
        <title>Genomic Encyclopedia of Type Strains, Phase IV (KMG-IV): sequencing the most valuable type-strain genomes for metagenomic binning, comparative biology and taxonomic classification.</title>
        <authorList>
            <person name="Goeker M."/>
        </authorList>
    </citation>
    <scope>NUCLEOTIDE SEQUENCE [LARGE SCALE GENOMIC DNA]</scope>
    <source>
        <strain evidence="7 8">DSM 28520</strain>
    </source>
</reference>
<accession>A0A2U1FMW0</accession>
<comment type="caution">
    <text evidence="7">The sequence shown here is derived from an EMBL/GenBank/DDBJ whole genome shotgun (WGS) entry which is preliminary data.</text>
</comment>
<dbReference type="PANTHER" id="PTHR10363">
    <property type="entry name" value="BLEOMYCIN HYDROLASE"/>
    <property type="match status" value="1"/>
</dbReference>
<keyword evidence="1 4" id="KW-0645">Protease</keyword>
<dbReference type="PANTHER" id="PTHR10363:SF2">
    <property type="entry name" value="BLEOMYCIN HYDROLASE"/>
    <property type="match status" value="1"/>
</dbReference>
<evidence type="ECO:0000313" key="8">
    <source>
        <dbReference type="Proteomes" id="UP000245462"/>
    </source>
</evidence>
<dbReference type="InterPro" id="IPR000169">
    <property type="entry name" value="Pept_cys_AS"/>
</dbReference>
<keyword evidence="4" id="KW-0031">Aminopeptidase</keyword>
<dbReference type="RefSeq" id="WP_116678697.1">
    <property type="nucleotide sequence ID" value="NZ_QEKY01000003.1"/>
</dbReference>
<dbReference type="AlphaFoldDB" id="A0A2U1FMW0"/>
<dbReference type="Gene3D" id="3.90.70.10">
    <property type="entry name" value="Cysteine proteinases"/>
    <property type="match status" value="1"/>
</dbReference>
<dbReference type="GO" id="GO:0043418">
    <property type="term" value="P:homocysteine catabolic process"/>
    <property type="evidence" value="ECO:0007669"/>
    <property type="project" value="TreeGrafter"/>
</dbReference>
<dbReference type="SUPFAM" id="SSF54001">
    <property type="entry name" value="Cysteine proteinases"/>
    <property type="match status" value="1"/>
</dbReference>
<dbReference type="GO" id="GO:0009636">
    <property type="term" value="P:response to toxic substance"/>
    <property type="evidence" value="ECO:0007669"/>
    <property type="project" value="TreeGrafter"/>
</dbReference>
<evidence type="ECO:0000256" key="4">
    <source>
        <dbReference type="PIRNR" id="PIRNR005700"/>
    </source>
</evidence>
<dbReference type="GO" id="GO:0006508">
    <property type="term" value="P:proteolysis"/>
    <property type="evidence" value="ECO:0007669"/>
    <property type="project" value="UniProtKB-KW"/>
</dbReference>
<sequence>MNKKIFVASLAVVAAFVAEPIQAQTAKGAITPQVLAEIRASQPNSPADKALRNAVVANGMTFVNSAKTDFPDAQFSHRVESKGITDQQSSGRCWLFTGMNVLRARMITDNNMGKFFFSHNYSFFWDQLEKANLFLQGIIDTRNKPMDDKMVEWLFKNPIGDGGQYTGVSENLMKYGLVPSEVMPETRNSNNTSALNRILSKVLRQGGMRLRQAAEQGAGEAKLDTQKKEILKRVYRILVLNLGEPPTEFTWSMRDASGKIVSTEKYTPQSFYQKFVGEDLREDYVMVMNDPSRPYYKLYEIDYDRHTYDGKNWTYVNVPIEDIKQMAIASIRDSTMMYYSCDVGKELDRTRGVLAMDNNDYASLLGEDFTMTKKERIQTFDSGSSHAMTLMAVDLDAAGKPTKWMVENSWGADNGAQGYLIMTDEWFDAYTFRLVVKKKYVPAKVLDILKTKPTRLPAWDPMFADEQ</sequence>
<dbReference type="PIRSF" id="PIRSF005700">
    <property type="entry name" value="PepC"/>
    <property type="match status" value="1"/>
</dbReference>
<evidence type="ECO:0000256" key="3">
    <source>
        <dbReference type="ARBA" id="ARBA00022807"/>
    </source>
</evidence>
<feature type="signal peptide" evidence="6">
    <location>
        <begin position="1"/>
        <end position="23"/>
    </location>
</feature>
<evidence type="ECO:0000256" key="2">
    <source>
        <dbReference type="ARBA" id="ARBA00022801"/>
    </source>
</evidence>
<name>A0A2U1FMW0_9PORP</name>
<evidence type="ECO:0000256" key="1">
    <source>
        <dbReference type="ARBA" id="ARBA00022670"/>
    </source>
</evidence>
<keyword evidence="3 4" id="KW-0788">Thiol protease</keyword>
<organism evidence="7 8">
    <name type="scientific">Porphyromonas loveana</name>
    <dbReference type="NCBI Taxonomy" id="1884669"/>
    <lineage>
        <taxon>Bacteria</taxon>
        <taxon>Pseudomonadati</taxon>
        <taxon>Bacteroidota</taxon>
        <taxon>Bacteroidia</taxon>
        <taxon>Bacteroidales</taxon>
        <taxon>Porphyromonadaceae</taxon>
        <taxon>Porphyromonas</taxon>
    </lineage>
</organism>
<feature type="chain" id="PRO_5015556894" description="Aminopeptidase" evidence="6">
    <location>
        <begin position="24"/>
        <end position="467"/>
    </location>
</feature>
<dbReference type="InterPro" id="IPR038765">
    <property type="entry name" value="Papain-like_cys_pep_sf"/>
</dbReference>
<keyword evidence="6" id="KW-0732">Signal</keyword>
<dbReference type="PROSITE" id="PS00139">
    <property type="entry name" value="THIOL_PROTEASE_CYS"/>
    <property type="match status" value="1"/>
</dbReference>
<proteinExistence type="inferred from homology"/>
<dbReference type="Pfam" id="PF03051">
    <property type="entry name" value="Peptidase_C1_2"/>
    <property type="match status" value="1"/>
</dbReference>
<dbReference type="GeneID" id="94550149"/>
<evidence type="ECO:0000256" key="6">
    <source>
        <dbReference type="SAM" id="SignalP"/>
    </source>
</evidence>
<feature type="active site" evidence="5">
    <location>
        <position position="93"/>
    </location>
</feature>
<dbReference type="OrthoDB" id="1111399at2"/>
<dbReference type="CDD" id="cd00585">
    <property type="entry name" value="Peptidase_C1B"/>
    <property type="match status" value="1"/>
</dbReference>
<feature type="active site" evidence="5">
    <location>
        <position position="408"/>
    </location>
</feature>
<feature type="active site" evidence="5">
    <location>
        <position position="386"/>
    </location>
</feature>
<dbReference type="Proteomes" id="UP000245462">
    <property type="component" value="Unassembled WGS sequence"/>
</dbReference>
<protein>
    <recommendedName>
        <fullName evidence="4">Aminopeptidase</fullName>
    </recommendedName>
</protein>